<reference evidence="4" key="1">
    <citation type="submission" date="2022-10" db="EMBL/GenBank/DDBJ databases">
        <authorList>
            <person name="Mo P."/>
        </authorList>
    </citation>
    <scope>NUCLEOTIDE SEQUENCE</scope>
    <source>
        <strain evidence="4">HUAS 13-4</strain>
    </source>
</reference>
<name>A0ABY6DZS7_9ACTN</name>
<proteinExistence type="predicted"/>
<dbReference type="Gene3D" id="3.20.20.30">
    <property type="entry name" value="Luciferase-like domain"/>
    <property type="match status" value="1"/>
</dbReference>
<dbReference type="InterPro" id="IPR036661">
    <property type="entry name" value="Luciferase-like_sf"/>
</dbReference>
<keyword evidence="2" id="KW-0503">Monooxygenase</keyword>
<dbReference type="PANTHER" id="PTHR30137">
    <property type="entry name" value="LUCIFERASE-LIKE MONOOXYGENASE"/>
    <property type="match status" value="1"/>
</dbReference>
<evidence type="ECO:0000256" key="2">
    <source>
        <dbReference type="ARBA" id="ARBA00023033"/>
    </source>
</evidence>
<feature type="domain" description="Luciferase-like" evidence="3">
    <location>
        <begin position="1"/>
        <end position="316"/>
    </location>
</feature>
<dbReference type="InterPro" id="IPR011251">
    <property type="entry name" value="Luciferase-like_dom"/>
</dbReference>
<gene>
    <name evidence="4" type="ORF">N8I84_14785</name>
</gene>
<organism evidence="4 5">
    <name type="scientific">Streptomyces cynarae</name>
    <dbReference type="NCBI Taxonomy" id="2981134"/>
    <lineage>
        <taxon>Bacteria</taxon>
        <taxon>Bacillati</taxon>
        <taxon>Actinomycetota</taxon>
        <taxon>Actinomycetes</taxon>
        <taxon>Kitasatosporales</taxon>
        <taxon>Streptomycetaceae</taxon>
        <taxon>Streptomyces</taxon>
    </lineage>
</organism>
<evidence type="ECO:0000259" key="3">
    <source>
        <dbReference type="Pfam" id="PF00296"/>
    </source>
</evidence>
<dbReference type="EMBL" id="CP106793">
    <property type="protein sequence ID" value="UXY19852.1"/>
    <property type="molecule type" value="Genomic_DNA"/>
</dbReference>
<accession>A0ABY6DZS7</accession>
<dbReference type="SUPFAM" id="SSF51679">
    <property type="entry name" value="Bacterial luciferase-like"/>
    <property type="match status" value="1"/>
</dbReference>
<dbReference type="Proteomes" id="UP001061298">
    <property type="component" value="Chromosome"/>
</dbReference>
<dbReference type="Pfam" id="PF00296">
    <property type="entry name" value="Bac_luciferase"/>
    <property type="match status" value="1"/>
</dbReference>
<keyword evidence="5" id="KW-1185">Reference proteome</keyword>
<evidence type="ECO:0000313" key="4">
    <source>
        <dbReference type="EMBL" id="UXY19852.1"/>
    </source>
</evidence>
<evidence type="ECO:0000313" key="5">
    <source>
        <dbReference type="Proteomes" id="UP001061298"/>
    </source>
</evidence>
<dbReference type="PANTHER" id="PTHR30137:SF8">
    <property type="entry name" value="BLR5498 PROTEIN"/>
    <property type="match status" value="1"/>
</dbReference>
<evidence type="ECO:0000256" key="1">
    <source>
        <dbReference type="ARBA" id="ARBA00023002"/>
    </source>
</evidence>
<keyword evidence="1" id="KW-0560">Oxidoreductase</keyword>
<dbReference type="RefSeq" id="WP_263229969.1">
    <property type="nucleotide sequence ID" value="NZ_CP106793.1"/>
</dbReference>
<dbReference type="InterPro" id="IPR050766">
    <property type="entry name" value="Bact_Lucif_Oxidored"/>
</dbReference>
<sequence length="374" mass="40950">MEFGVNFFPVIDPAEKTATAYYDETLRLIELAESLGFTQAQTVEHYFSGYGGYCPDPITLLTAAAARTTRIRLATGACVPAFTHPVKLAGKLAMLDHLSHGRLDVGFGRAFLPTEFEAFGVSMDESRARFAEGVEAIRRLWTEENLVWEGSFHRFGPVTMLPRPYQDPHPPIYIASASSAESCAAAGTAGHHLQVVPSVTSAEQLAAMLVHYRRAWDAAGHDPAARRIQIKFTCYVDADRETAYQQGEFYERNYVDHMAKAVAPLAERGSADYPGYEKFLEKARNYDFRAALGANKVLAGNPSDVLAQIETVREQFGTDLSFSLQFNPGAMEYGRAAAAMELFAAEVMPAFQDDAPQDGTGAEIRCRAALAVPA</sequence>
<protein>
    <submittedName>
        <fullName evidence="4">LLM class flavin-dependent oxidoreductase</fullName>
    </submittedName>
</protein>